<name>Q22V39_TETTS</name>
<dbReference type="KEGG" id="tet:TTHERM_00575610"/>
<dbReference type="RefSeq" id="XP_001009354.1">
    <property type="nucleotide sequence ID" value="XM_001009354.3"/>
</dbReference>
<gene>
    <name evidence="1" type="ORF">TTHERM_00575610</name>
</gene>
<keyword evidence="2" id="KW-1185">Reference proteome</keyword>
<dbReference type="InParanoid" id="Q22V39"/>
<sequence length="448" mass="53200">MKVNQLSQGFPEYLSHKQDQQNILKQQVYTPSRRVEFNHKRNTHQNIFSDQYHFLPSTQVKNPFLRQEFKIGEVKQNWVQLVDEKVLSPVEVYDCVLDQVQTVPRETIFMKNKDLYPQYYKEALNDGCKKEFRRISGPFMQQIKEINKMKPIIEDVKTPSKLRNQSYSNKDYYLSNNINNISSQFDISSDEKQRNSYSYQTKPILLRQSMLMEKSNFFTPNFKENDEVDEKLEEEKRNQYLSHDPRYINKVEHDINKELIQNSMKKQKSLARLNRDLKQHPELKSSKQFENSSSYNSLERINDLKRSVEFQQFEDELTKFEKSLKTNKKTNCAWMTNSNQRLTNKSQFMQQSQKVETPQSQFHLQKDESNFNSPIILQQNLQNQNSQNSSQKEQNNFNFDKINSNISNTDNLNTPSFNNIYNFHFKPSYSSSKKLDSNQGSQHTLAQS</sequence>
<dbReference type="HOGENOM" id="CLU_611806_0_0_1"/>
<dbReference type="GeneID" id="7824159"/>
<accession>Q22V39</accession>
<protein>
    <submittedName>
        <fullName evidence="1">Uncharacterized protein</fullName>
    </submittedName>
</protein>
<evidence type="ECO:0000313" key="1">
    <source>
        <dbReference type="EMBL" id="EAR89109.1"/>
    </source>
</evidence>
<dbReference type="AlphaFoldDB" id="Q22V39"/>
<reference evidence="2" key="1">
    <citation type="journal article" date="2006" name="PLoS Biol.">
        <title>Macronuclear genome sequence of the ciliate Tetrahymena thermophila, a model eukaryote.</title>
        <authorList>
            <person name="Eisen J.A."/>
            <person name="Coyne R.S."/>
            <person name="Wu M."/>
            <person name="Wu D."/>
            <person name="Thiagarajan M."/>
            <person name="Wortman J.R."/>
            <person name="Badger J.H."/>
            <person name="Ren Q."/>
            <person name="Amedeo P."/>
            <person name="Jones K.M."/>
            <person name="Tallon L.J."/>
            <person name="Delcher A.L."/>
            <person name="Salzberg S.L."/>
            <person name="Silva J.C."/>
            <person name="Haas B.J."/>
            <person name="Majoros W.H."/>
            <person name="Farzad M."/>
            <person name="Carlton J.M."/>
            <person name="Smith R.K. Jr."/>
            <person name="Garg J."/>
            <person name="Pearlman R.E."/>
            <person name="Karrer K.M."/>
            <person name="Sun L."/>
            <person name="Manning G."/>
            <person name="Elde N.C."/>
            <person name="Turkewitz A.P."/>
            <person name="Asai D.J."/>
            <person name="Wilkes D.E."/>
            <person name="Wang Y."/>
            <person name="Cai H."/>
            <person name="Collins K."/>
            <person name="Stewart B.A."/>
            <person name="Lee S.R."/>
            <person name="Wilamowska K."/>
            <person name="Weinberg Z."/>
            <person name="Ruzzo W.L."/>
            <person name="Wloga D."/>
            <person name="Gaertig J."/>
            <person name="Frankel J."/>
            <person name="Tsao C.-C."/>
            <person name="Gorovsky M.A."/>
            <person name="Keeling P.J."/>
            <person name="Waller R.F."/>
            <person name="Patron N.J."/>
            <person name="Cherry J.M."/>
            <person name="Stover N.A."/>
            <person name="Krieger C.J."/>
            <person name="del Toro C."/>
            <person name="Ryder H.F."/>
            <person name="Williamson S.C."/>
            <person name="Barbeau R.A."/>
            <person name="Hamilton E.P."/>
            <person name="Orias E."/>
        </authorList>
    </citation>
    <scope>NUCLEOTIDE SEQUENCE [LARGE SCALE GENOMIC DNA]</scope>
    <source>
        <strain evidence="2">SB210</strain>
    </source>
</reference>
<evidence type="ECO:0000313" key="2">
    <source>
        <dbReference type="Proteomes" id="UP000009168"/>
    </source>
</evidence>
<organism evidence="1 2">
    <name type="scientific">Tetrahymena thermophila (strain SB210)</name>
    <dbReference type="NCBI Taxonomy" id="312017"/>
    <lineage>
        <taxon>Eukaryota</taxon>
        <taxon>Sar</taxon>
        <taxon>Alveolata</taxon>
        <taxon>Ciliophora</taxon>
        <taxon>Intramacronucleata</taxon>
        <taxon>Oligohymenophorea</taxon>
        <taxon>Hymenostomatida</taxon>
        <taxon>Tetrahymenina</taxon>
        <taxon>Tetrahymenidae</taxon>
        <taxon>Tetrahymena</taxon>
    </lineage>
</organism>
<proteinExistence type="predicted"/>
<dbReference type="EMBL" id="GG662798">
    <property type="protein sequence ID" value="EAR89109.1"/>
    <property type="molecule type" value="Genomic_DNA"/>
</dbReference>
<dbReference type="Proteomes" id="UP000009168">
    <property type="component" value="Unassembled WGS sequence"/>
</dbReference>